<name>A0A5N6QAX1_9ROSI</name>
<proteinExistence type="predicted"/>
<protein>
    <submittedName>
        <fullName evidence="1">Uncharacterized protein</fullName>
    </submittedName>
</protein>
<organism evidence="1 2">
    <name type="scientific">Carpinus fangiana</name>
    <dbReference type="NCBI Taxonomy" id="176857"/>
    <lineage>
        <taxon>Eukaryota</taxon>
        <taxon>Viridiplantae</taxon>
        <taxon>Streptophyta</taxon>
        <taxon>Embryophyta</taxon>
        <taxon>Tracheophyta</taxon>
        <taxon>Spermatophyta</taxon>
        <taxon>Magnoliopsida</taxon>
        <taxon>eudicotyledons</taxon>
        <taxon>Gunneridae</taxon>
        <taxon>Pentapetalae</taxon>
        <taxon>rosids</taxon>
        <taxon>fabids</taxon>
        <taxon>Fagales</taxon>
        <taxon>Betulaceae</taxon>
        <taxon>Carpinus</taxon>
    </lineage>
</organism>
<dbReference type="EMBL" id="CM017321">
    <property type="protein sequence ID" value="KAE7996377.1"/>
    <property type="molecule type" value="Genomic_DNA"/>
</dbReference>
<evidence type="ECO:0000313" key="1">
    <source>
        <dbReference type="EMBL" id="KAE7996377.1"/>
    </source>
</evidence>
<accession>A0A5N6QAX1</accession>
<evidence type="ECO:0000313" key="2">
    <source>
        <dbReference type="Proteomes" id="UP000327013"/>
    </source>
</evidence>
<reference evidence="1 2" key="1">
    <citation type="submission" date="2019-06" db="EMBL/GenBank/DDBJ databases">
        <title>A chromosomal-level reference genome of Carpinus fangiana (Coryloideae, Betulaceae).</title>
        <authorList>
            <person name="Yang X."/>
            <person name="Wang Z."/>
            <person name="Zhang L."/>
            <person name="Hao G."/>
            <person name="Liu J."/>
            <person name="Yang Y."/>
        </authorList>
    </citation>
    <scope>NUCLEOTIDE SEQUENCE [LARGE SCALE GENOMIC DNA]</scope>
    <source>
        <strain evidence="1">Cfa_2016G</strain>
        <tissue evidence="1">Leaf</tissue>
    </source>
</reference>
<keyword evidence="2" id="KW-1185">Reference proteome</keyword>
<dbReference type="Proteomes" id="UP000327013">
    <property type="component" value="Chromosome 1"/>
</dbReference>
<gene>
    <name evidence="1" type="ORF">FH972_001108</name>
</gene>
<sequence length="74" mass="8545">MAVGVLPFGFMKIVFSPPDPKKEKVPKKDERAKNDDVAKHIELQSLLSSRNGKSFDTQPVNLQEFWPKSWDRFI</sequence>
<dbReference type="AlphaFoldDB" id="A0A5N6QAX1"/>